<dbReference type="Proteomes" id="UP000494330">
    <property type="component" value="Unassembled WGS sequence"/>
</dbReference>
<dbReference type="GO" id="GO:0071949">
    <property type="term" value="F:FAD binding"/>
    <property type="evidence" value="ECO:0007669"/>
    <property type="project" value="InterPro"/>
</dbReference>
<dbReference type="PANTHER" id="PTHR43476">
    <property type="entry name" value="3-(3-HYDROXY-PHENYL)PROPIONATE/3-HYDROXYCINNAMIC ACID HYDROXYLASE"/>
    <property type="match status" value="1"/>
</dbReference>
<dbReference type="NCBIfam" id="NF004829">
    <property type="entry name" value="PRK06183.1-3"/>
    <property type="match status" value="1"/>
</dbReference>
<gene>
    <name evidence="3" type="ORF">BPA30113_02005</name>
</gene>
<sequence>MEADKHVDVAIVGYGPTGQLLALMLGRAGHRVTVIERWPDLYPLPRAVHYDHEIARLFQASGVMDDIKPITEIADRYQWLNARDEILMDFDWSGPGPSGWPVSNLFSQPQLERVLDTHVRRLPNVTVRTGWSALALQQNDSGVSVEIGAGRFENGKWSATGETDTVHARYLIGADGANSVVRTLSGIEFEDLGFAFDWLVVDVQPTTPREWIPKAWQLCDPARPTSIVPGGPGRRRWEFMLLPGETGEQMNQDAVAWDLLSRWDVTPRNATLERHAVYTFRGRWARQWRTGNVLLAGDAAHLMPPFAGQGMCSGLRDAAALAWRLDTILCGKGSDTLLESYGPERLNHVRDIIDFSIELGKVICIADPEAAAARDQAMLAAQATPGFRPPATPQPRLGAGLYDPHSPGSGQLTPQGRIEIGGKRGLFDDLFGAGFALIARDRATLDRLSDENRRALDRQRAIVTHFGPGGCVDVDGIYGEYFAQHDVVALLARPDFYSYGSARAADGLNPLVDAWRHAMEPAC</sequence>
<dbReference type="Gene3D" id="3.30.70.2450">
    <property type="match status" value="1"/>
</dbReference>
<dbReference type="InterPro" id="IPR002938">
    <property type="entry name" value="FAD-bd"/>
</dbReference>
<dbReference type="Gene3D" id="3.50.50.60">
    <property type="entry name" value="FAD/NAD(P)-binding domain"/>
    <property type="match status" value="1"/>
</dbReference>
<reference evidence="3 4" key="1">
    <citation type="submission" date="2019-09" db="EMBL/GenBank/DDBJ databases">
        <authorList>
            <person name="Depoorter E."/>
        </authorList>
    </citation>
    <scope>NUCLEOTIDE SEQUENCE [LARGE SCALE GENOMIC DNA]</scope>
    <source>
        <strain evidence="3">LMG 30113</strain>
    </source>
</reference>
<dbReference type="InterPro" id="IPR036188">
    <property type="entry name" value="FAD/NAD-bd_sf"/>
</dbReference>
<dbReference type="EMBL" id="CABVQD010000005">
    <property type="protein sequence ID" value="VWB47124.1"/>
    <property type="molecule type" value="Genomic_DNA"/>
</dbReference>
<dbReference type="SUPFAM" id="SSF51905">
    <property type="entry name" value="FAD/NAD(P)-binding domain"/>
    <property type="match status" value="1"/>
</dbReference>
<protein>
    <submittedName>
        <fullName evidence="3">3-(3-hydroxyphenyl)propionate hydroxylase</fullName>
    </submittedName>
</protein>
<dbReference type="Pfam" id="PF01494">
    <property type="entry name" value="FAD_binding_3"/>
    <property type="match status" value="1"/>
</dbReference>
<name>A0A6J5F7M5_9BURK</name>
<dbReference type="AlphaFoldDB" id="A0A6J5F7M5"/>
<keyword evidence="4" id="KW-1185">Reference proteome</keyword>
<evidence type="ECO:0000259" key="2">
    <source>
        <dbReference type="Pfam" id="PF01494"/>
    </source>
</evidence>
<evidence type="ECO:0000313" key="4">
    <source>
        <dbReference type="Proteomes" id="UP000494330"/>
    </source>
</evidence>
<dbReference type="RefSeq" id="WP_034196869.1">
    <property type="nucleotide sequence ID" value="NZ_CABVQD010000005.1"/>
</dbReference>
<feature type="domain" description="FAD-binding" evidence="2">
    <location>
        <begin position="7"/>
        <end position="356"/>
    </location>
</feature>
<proteinExistence type="predicted"/>
<evidence type="ECO:0000256" key="1">
    <source>
        <dbReference type="ARBA" id="ARBA00023002"/>
    </source>
</evidence>
<evidence type="ECO:0000313" key="3">
    <source>
        <dbReference type="EMBL" id="VWB47124.1"/>
    </source>
</evidence>
<dbReference type="GO" id="GO:0008688">
    <property type="term" value="F:3-(3-hydroxyphenyl)propionate hydroxylase activity"/>
    <property type="evidence" value="ECO:0007669"/>
    <property type="project" value="TreeGrafter"/>
</dbReference>
<accession>A0A6J5F7M5</accession>
<organism evidence="3 4">
    <name type="scientific">Burkholderia paludis</name>
    <dbReference type="NCBI Taxonomy" id="1506587"/>
    <lineage>
        <taxon>Bacteria</taxon>
        <taxon>Pseudomonadati</taxon>
        <taxon>Pseudomonadota</taxon>
        <taxon>Betaproteobacteria</taxon>
        <taxon>Burkholderiales</taxon>
        <taxon>Burkholderiaceae</taxon>
        <taxon>Burkholderia</taxon>
        <taxon>Burkholderia cepacia complex</taxon>
    </lineage>
</organism>
<dbReference type="InterPro" id="IPR050631">
    <property type="entry name" value="PheA/TfdB_FAD_monoxygenase"/>
</dbReference>
<dbReference type="PRINTS" id="PR00420">
    <property type="entry name" value="RNGMNOXGNASE"/>
</dbReference>
<keyword evidence="1" id="KW-0560">Oxidoreductase</keyword>
<dbReference type="GO" id="GO:0019622">
    <property type="term" value="P:3-(3-hydroxy)phenylpropionate catabolic process"/>
    <property type="evidence" value="ECO:0007669"/>
    <property type="project" value="TreeGrafter"/>
</dbReference>
<dbReference type="PANTHER" id="PTHR43476:SF3">
    <property type="entry name" value="FAD-BINDING MONOOXYGENASE"/>
    <property type="match status" value="1"/>
</dbReference>